<dbReference type="Proteomes" id="UP001596031">
    <property type="component" value="Unassembled WGS sequence"/>
</dbReference>
<evidence type="ECO:0000313" key="1">
    <source>
        <dbReference type="EMBL" id="MFC5512892.1"/>
    </source>
</evidence>
<keyword evidence="2" id="KW-1185">Reference proteome</keyword>
<protein>
    <recommendedName>
        <fullName evidence="3">Apea-like HEPN domain-containing protein</fullName>
    </recommendedName>
</protein>
<accession>A0ABW0PMC1</accession>
<evidence type="ECO:0008006" key="3">
    <source>
        <dbReference type="Google" id="ProtNLM"/>
    </source>
</evidence>
<sequence>MPHIVAHVAIIGRLQLMPGILPVTLGLANTLFHVSHAFQDFVQFPNSHIKVDTNDCILFTVEHVGTDEVDLKDASCAFDLLEKSLSAISEATLWLKANDTVGEITSYIRQFGTADVKCFAAENQVDVIGYVNPTFQLSRADAELMAGFLSNMVVSNGPAKNPVPAVTKRLMSSLDLINLGFHTEAFINLFSLIDDLTQEILKLGLKKSGLDEGEQKSLLRAIKEERLSIYLCTLAKVCGWQSLSEANKELYNRVKKVNTARNNIMHGSERLMPKQTLEHMDTLIELIEWLRTNPFGYSIPKFPNLKLIEPKFFILPLNPDDKAPE</sequence>
<proteinExistence type="predicted"/>
<reference evidence="2" key="1">
    <citation type="journal article" date="2019" name="Int. J. Syst. Evol. Microbiol.">
        <title>The Global Catalogue of Microorganisms (GCM) 10K type strain sequencing project: providing services to taxonomists for standard genome sequencing and annotation.</title>
        <authorList>
            <consortium name="The Broad Institute Genomics Platform"/>
            <consortium name="The Broad Institute Genome Sequencing Center for Infectious Disease"/>
            <person name="Wu L."/>
            <person name="Ma J."/>
        </authorList>
    </citation>
    <scope>NUCLEOTIDE SEQUENCE [LARGE SCALE GENOMIC DNA]</scope>
    <source>
        <strain evidence="2">CCUG 38813</strain>
    </source>
</reference>
<name>A0ABW0PMC1_9BURK</name>
<comment type="caution">
    <text evidence="1">The sequence shown here is derived from an EMBL/GenBank/DDBJ whole genome shotgun (WGS) entry which is preliminary data.</text>
</comment>
<gene>
    <name evidence="1" type="ORF">ACFPOU_17455</name>
</gene>
<dbReference type="RefSeq" id="WP_379724033.1">
    <property type="nucleotide sequence ID" value="NZ_JBHSMS010000057.1"/>
</dbReference>
<organism evidence="1 2">
    <name type="scientific">Massilia jejuensis</name>
    <dbReference type="NCBI Taxonomy" id="648894"/>
    <lineage>
        <taxon>Bacteria</taxon>
        <taxon>Pseudomonadati</taxon>
        <taxon>Pseudomonadota</taxon>
        <taxon>Betaproteobacteria</taxon>
        <taxon>Burkholderiales</taxon>
        <taxon>Oxalobacteraceae</taxon>
        <taxon>Telluria group</taxon>
        <taxon>Massilia</taxon>
    </lineage>
</organism>
<dbReference type="EMBL" id="JBHSMS010000057">
    <property type="protein sequence ID" value="MFC5512892.1"/>
    <property type="molecule type" value="Genomic_DNA"/>
</dbReference>
<evidence type="ECO:0000313" key="2">
    <source>
        <dbReference type="Proteomes" id="UP001596031"/>
    </source>
</evidence>